<evidence type="ECO:0000256" key="14">
    <source>
        <dbReference type="RuleBase" id="RU004248"/>
    </source>
</evidence>
<feature type="binding site" evidence="11">
    <location>
        <position position="133"/>
    </location>
    <ligand>
        <name>Zn(2+)</name>
        <dbReference type="ChEBI" id="CHEBI:29105"/>
    </ligand>
</feature>
<evidence type="ECO:0000256" key="7">
    <source>
        <dbReference type="ARBA" id="ARBA00022723"/>
    </source>
</evidence>
<proteinExistence type="inferred from homology"/>
<dbReference type="InterPro" id="IPR014710">
    <property type="entry name" value="RmlC-like_jellyroll"/>
</dbReference>
<dbReference type="PROSITE" id="PS00965">
    <property type="entry name" value="PMI_I_1"/>
    <property type="match status" value="1"/>
</dbReference>
<dbReference type="UniPathway" id="UPA00126">
    <property type="reaction ID" value="UER00423"/>
</dbReference>
<dbReference type="RefSeq" id="XP_018270325.1">
    <property type="nucleotide sequence ID" value="XM_018419012.1"/>
</dbReference>
<dbReference type="Gene3D" id="2.60.120.10">
    <property type="entry name" value="Jelly Rolls"/>
    <property type="match status" value="2"/>
</dbReference>
<dbReference type="GO" id="GO:0005975">
    <property type="term" value="P:carbohydrate metabolic process"/>
    <property type="evidence" value="ECO:0007669"/>
    <property type="project" value="InterPro"/>
</dbReference>
<dbReference type="OMA" id="DIGLFCG"/>
<evidence type="ECO:0000256" key="3">
    <source>
        <dbReference type="ARBA" id="ARBA00004666"/>
    </source>
</evidence>
<evidence type="ECO:0000313" key="18">
    <source>
        <dbReference type="EMBL" id="KPV74276.1"/>
    </source>
</evidence>
<protein>
    <recommendedName>
        <fullName evidence="6 12">Mannose-6-phosphate isomerase</fullName>
        <ecNumber evidence="5 12">5.3.1.8</ecNumber>
    </recommendedName>
</protein>
<comment type="similarity">
    <text evidence="4 13">Belongs to the mannose-6-phosphate isomerase type 1 family.</text>
</comment>
<dbReference type="EMBL" id="KQ474080">
    <property type="protein sequence ID" value="KPV74276.1"/>
    <property type="molecule type" value="Genomic_DNA"/>
</dbReference>
<dbReference type="InterPro" id="IPR018050">
    <property type="entry name" value="Pmannose_isomerase-type1_CS"/>
</dbReference>
<evidence type="ECO:0000259" key="16">
    <source>
        <dbReference type="Pfam" id="PF20511"/>
    </source>
</evidence>
<dbReference type="PRINTS" id="PR00714">
    <property type="entry name" value="MAN6PISMRASE"/>
</dbReference>
<dbReference type="PIRSF" id="PIRSF001480">
    <property type="entry name" value="Mannose-6-phosphate_isomerase"/>
    <property type="match status" value="1"/>
</dbReference>
<evidence type="ECO:0000259" key="15">
    <source>
        <dbReference type="Pfam" id="PF01238"/>
    </source>
</evidence>
<dbReference type="InterPro" id="IPR046457">
    <property type="entry name" value="PMI_typeI_cat"/>
</dbReference>
<evidence type="ECO:0000256" key="10">
    <source>
        <dbReference type="PIRSR" id="PIRSR001480-1"/>
    </source>
</evidence>
<keyword evidence="19" id="KW-1185">Reference proteome</keyword>
<dbReference type="GO" id="GO:0004476">
    <property type="term" value="F:mannose-6-phosphate isomerase activity"/>
    <property type="evidence" value="ECO:0007669"/>
    <property type="project" value="UniProtKB-EC"/>
</dbReference>
<dbReference type="PANTHER" id="PTHR10309:SF0">
    <property type="entry name" value="MANNOSE-6-PHOSPHATE ISOMERASE"/>
    <property type="match status" value="1"/>
</dbReference>
<dbReference type="OrthoDB" id="6605218at2759"/>
<evidence type="ECO:0000313" key="19">
    <source>
        <dbReference type="Proteomes" id="UP000053890"/>
    </source>
</evidence>
<dbReference type="EC" id="5.3.1.8" evidence="5 12"/>
<dbReference type="AlphaFoldDB" id="A0A194S4C9"/>
<evidence type="ECO:0000256" key="2">
    <source>
        <dbReference type="ARBA" id="ARBA00002564"/>
    </source>
</evidence>
<dbReference type="CDD" id="cd07011">
    <property type="entry name" value="cupin_PMI_type_I_N"/>
    <property type="match status" value="1"/>
</dbReference>
<accession>A0A194S4C9</accession>
<comment type="catalytic activity">
    <reaction evidence="1 12">
        <text>D-mannose 6-phosphate = D-fructose 6-phosphate</text>
        <dbReference type="Rhea" id="RHEA:12356"/>
        <dbReference type="ChEBI" id="CHEBI:58735"/>
        <dbReference type="ChEBI" id="CHEBI:61527"/>
        <dbReference type="EC" id="5.3.1.8"/>
    </reaction>
</comment>
<evidence type="ECO:0000256" key="6">
    <source>
        <dbReference type="ARBA" id="ARBA00018236"/>
    </source>
</evidence>
<evidence type="ECO:0000256" key="11">
    <source>
        <dbReference type="PIRSR" id="PIRSR001480-2"/>
    </source>
</evidence>
<dbReference type="Gene3D" id="1.10.441.10">
    <property type="entry name" value="Phosphomannose Isomerase, domain 2"/>
    <property type="match status" value="1"/>
</dbReference>
<feature type="active site" evidence="10">
    <location>
        <position position="292"/>
    </location>
</feature>
<dbReference type="GO" id="GO:0005829">
    <property type="term" value="C:cytosol"/>
    <property type="evidence" value="ECO:0007669"/>
    <property type="project" value="TreeGrafter"/>
</dbReference>
<dbReference type="InterPro" id="IPR046458">
    <property type="entry name" value="PMI_typeI_hel"/>
</dbReference>
<dbReference type="GeneID" id="28979459"/>
<feature type="domain" description="Phosphomannose isomerase type I catalytic" evidence="16">
    <location>
        <begin position="5"/>
        <end position="149"/>
    </location>
</feature>
<name>A0A194S4C9_RHOGW</name>
<evidence type="ECO:0000256" key="13">
    <source>
        <dbReference type="RuleBase" id="RU004189"/>
    </source>
</evidence>
<dbReference type="GO" id="GO:0008270">
    <property type="term" value="F:zinc ion binding"/>
    <property type="evidence" value="ECO:0007669"/>
    <property type="project" value="InterPro"/>
</dbReference>
<gene>
    <name evidence="18" type="ORF">RHOBADRAFT_66572</name>
</gene>
<dbReference type="Pfam" id="PF01238">
    <property type="entry name" value="PMI_typeI_C"/>
    <property type="match status" value="1"/>
</dbReference>
<evidence type="ECO:0000256" key="5">
    <source>
        <dbReference type="ARBA" id="ARBA00011956"/>
    </source>
</evidence>
<reference evidence="18 19" key="1">
    <citation type="journal article" date="2015" name="Front. Microbiol.">
        <title>Genome sequence of the plant growth promoting endophytic yeast Rhodotorula graminis WP1.</title>
        <authorList>
            <person name="Firrincieli A."/>
            <person name="Otillar R."/>
            <person name="Salamov A."/>
            <person name="Schmutz J."/>
            <person name="Khan Z."/>
            <person name="Redman R.S."/>
            <person name="Fleck N.D."/>
            <person name="Lindquist E."/>
            <person name="Grigoriev I.V."/>
            <person name="Doty S.L."/>
        </authorList>
    </citation>
    <scope>NUCLEOTIDE SEQUENCE [LARGE SCALE GENOMIC DNA]</scope>
    <source>
        <strain evidence="18 19">WP1</strain>
    </source>
</reference>
<dbReference type="FunFam" id="1.10.441.10:FF:000001">
    <property type="entry name" value="Mannose-6-phosphate isomerase"/>
    <property type="match status" value="1"/>
</dbReference>
<evidence type="ECO:0000256" key="1">
    <source>
        <dbReference type="ARBA" id="ARBA00000757"/>
    </source>
</evidence>
<dbReference type="SUPFAM" id="SSF51182">
    <property type="entry name" value="RmlC-like cupins"/>
    <property type="match status" value="1"/>
</dbReference>
<dbReference type="PROSITE" id="PS00966">
    <property type="entry name" value="PMI_I_2"/>
    <property type="match status" value="1"/>
</dbReference>
<dbReference type="STRING" id="578459.A0A194S4C9"/>
<dbReference type="InterPro" id="IPR011051">
    <property type="entry name" value="RmlC_Cupin_sf"/>
</dbReference>
<dbReference type="Proteomes" id="UP000053890">
    <property type="component" value="Unassembled WGS sequence"/>
</dbReference>
<evidence type="ECO:0000256" key="12">
    <source>
        <dbReference type="RuleBase" id="RU000611"/>
    </source>
</evidence>
<dbReference type="GO" id="GO:0009298">
    <property type="term" value="P:GDP-mannose biosynthetic process"/>
    <property type="evidence" value="ECO:0007669"/>
    <property type="project" value="UniProtKB-UniPathway"/>
</dbReference>
<dbReference type="Pfam" id="PF20511">
    <property type="entry name" value="PMI_typeI_cat"/>
    <property type="match status" value="1"/>
</dbReference>
<feature type="domain" description="Phosphomannose isomerase type I helical insertion" evidence="17">
    <location>
        <begin position="174"/>
        <end position="254"/>
    </location>
</feature>
<evidence type="ECO:0000256" key="8">
    <source>
        <dbReference type="ARBA" id="ARBA00022833"/>
    </source>
</evidence>
<dbReference type="InterPro" id="IPR016305">
    <property type="entry name" value="Mannose-6-P_Isomerase"/>
</dbReference>
<evidence type="ECO:0000256" key="4">
    <source>
        <dbReference type="ARBA" id="ARBA00010772"/>
    </source>
</evidence>
<keyword evidence="7 11" id="KW-0479">Metal-binding</keyword>
<comment type="pathway">
    <text evidence="3 14">Nucleotide-sugar biosynthesis; GDP-alpha-D-mannose biosynthesis; alpha-D-mannose 1-phosphate from D-fructose 6-phosphate: step 1/2.</text>
</comment>
<feature type="domain" description="Phosphomannose isomerase type I C-terminal" evidence="15">
    <location>
        <begin position="334"/>
        <end position="370"/>
    </location>
</feature>
<sequence>MSSTVFELVCGAQSYDWGKLGKDGSKVSHFAQGLPNFSYDGDKPYAELWMGTHPSCPSTLLSSGDDLKEHLKAHPELLGDKVVRKFGDDLPFLFKVLAIRKALSIQAHPDKKLAQRLHDEKPDVYKDPNHKPEMAVALTDFSGFCGFRPPTQIAAFLDLVPEFTAVVGSSVADSFKTKFSSAAAASEDDKKAGLKDLFSALMRAEDKPVKEQVEKLVARVASDGAGLDREERELVQTLNGDFPGDVGVFCTFVLNIVRLKPGEAVFLKANEPHAYLDGDIMECMATSDNVVRAGLTPKLRDVPTLTSMLTYTSSPPSEQIMTPVGFRSTRHTTLYDPPIDEFSVLLTDLKAGETETYDSIEGPSILIFTQLEGEGQGARLSWSNGDEKVSREGQVFFVGAGEEVTVEAKGGRVVAYRAFVEAQ</sequence>
<evidence type="ECO:0000259" key="17">
    <source>
        <dbReference type="Pfam" id="PF20512"/>
    </source>
</evidence>
<comment type="cofactor">
    <cofactor evidence="11 12">
        <name>Zn(2+)</name>
        <dbReference type="ChEBI" id="CHEBI:29105"/>
    </cofactor>
    <text evidence="11 12">Binds 1 zinc ion per subunit.</text>
</comment>
<feature type="binding site" evidence="11">
    <location>
        <position position="108"/>
    </location>
    <ligand>
        <name>Zn(2+)</name>
        <dbReference type="ChEBI" id="CHEBI:29105"/>
    </ligand>
</feature>
<dbReference type="Pfam" id="PF20512">
    <property type="entry name" value="PMI_typeI_hel"/>
    <property type="match status" value="1"/>
</dbReference>
<feature type="binding site" evidence="11">
    <location>
        <position position="273"/>
    </location>
    <ligand>
        <name>Zn(2+)</name>
        <dbReference type="ChEBI" id="CHEBI:29105"/>
    </ligand>
</feature>
<organism evidence="18 19">
    <name type="scientific">Rhodotorula graminis (strain WP1)</name>
    <dbReference type="NCBI Taxonomy" id="578459"/>
    <lineage>
        <taxon>Eukaryota</taxon>
        <taxon>Fungi</taxon>
        <taxon>Dikarya</taxon>
        <taxon>Basidiomycota</taxon>
        <taxon>Pucciniomycotina</taxon>
        <taxon>Microbotryomycetes</taxon>
        <taxon>Sporidiobolales</taxon>
        <taxon>Sporidiobolaceae</taxon>
        <taxon>Rhodotorula</taxon>
    </lineage>
</organism>
<evidence type="ECO:0000256" key="9">
    <source>
        <dbReference type="ARBA" id="ARBA00023235"/>
    </source>
</evidence>
<dbReference type="InterPro" id="IPR046456">
    <property type="entry name" value="PMI_typeI_C"/>
</dbReference>
<dbReference type="InterPro" id="IPR001250">
    <property type="entry name" value="Man6P_Isoase-1"/>
</dbReference>
<keyword evidence="8 11" id="KW-0862">Zinc</keyword>
<comment type="function">
    <text evidence="2">Involved in the synthesis of the GDP-mannose and dolichol-phosphate-mannose required for a number of critical mannosyl transfer reactions.</text>
</comment>
<keyword evidence="9 12" id="KW-0413">Isomerase</keyword>
<feature type="binding site" evidence="11">
    <location>
        <position position="106"/>
    </location>
    <ligand>
        <name>Zn(2+)</name>
        <dbReference type="ChEBI" id="CHEBI:29105"/>
    </ligand>
</feature>
<dbReference type="PANTHER" id="PTHR10309">
    <property type="entry name" value="MANNOSE-6-PHOSPHATE ISOMERASE"/>
    <property type="match status" value="1"/>
</dbReference>
<dbReference type="NCBIfam" id="TIGR00218">
    <property type="entry name" value="manA"/>
    <property type="match status" value="1"/>
</dbReference>